<accession>A0A2Z7BMX2</accession>
<evidence type="ECO:0000313" key="2">
    <source>
        <dbReference type="Proteomes" id="UP000250235"/>
    </source>
</evidence>
<dbReference type="AlphaFoldDB" id="A0A2Z7BMX2"/>
<evidence type="ECO:0000313" key="1">
    <source>
        <dbReference type="EMBL" id="KZV35901.1"/>
    </source>
</evidence>
<protein>
    <submittedName>
        <fullName evidence="1">Uncharacterized protein</fullName>
    </submittedName>
</protein>
<name>A0A2Z7BMX2_9LAMI</name>
<gene>
    <name evidence="1" type="ORF">F511_34343</name>
</gene>
<reference evidence="1 2" key="1">
    <citation type="journal article" date="2015" name="Proc. Natl. Acad. Sci. U.S.A.">
        <title>The resurrection genome of Boea hygrometrica: A blueprint for survival of dehydration.</title>
        <authorList>
            <person name="Xiao L."/>
            <person name="Yang G."/>
            <person name="Zhang L."/>
            <person name="Yang X."/>
            <person name="Zhao S."/>
            <person name="Ji Z."/>
            <person name="Zhou Q."/>
            <person name="Hu M."/>
            <person name="Wang Y."/>
            <person name="Chen M."/>
            <person name="Xu Y."/>
            <person name="Jin H."/>
            <person name="Xiao X."/>
            <person name="Hu G."/>
            <person name="Bao F."/>
            <person name="Hu Y."/>
            <person name="Wan P."/>
            <person name="Li L."/>
            <person name="Deng X."/>
            <person name="Kuang T."/>
            <person name="Xiang C."/>
            <person name="Zhu J.K."/>
            <person name="Oliver M.J."/>
            <person name="He Y."/>
        </authorList>
    </citation>
    <scope>NUCLEOTIDE SEQUENCE [LARGE SCALE GENOMIC DNA]</scope>
    <source>
        <strain evidence="2">cv. XS01</strain>
    </source>
</reference>
<dbReference type="Proteomes" id="UP000250235">
    <property type="component" value="Unassembled WGS sequence"/>
</dbReference>
<sequence length="211" mass="22438">MLLVDWAVKMRIPEFETSICDAKFGIDRKDQNSIDLGHATAACGGATGARDGARGRATVADEGCATMRERACMAAPDHRLSCAPVPHERRMVCCPFTLGCCDDGRHAGRPFCVRRCDARRHMHVRCCGAGRAPVAREVAVCSAAAGRTLVDGCARFAHGVASPWRGVSHAVAESFVVAARGRPPLRRVSGDVVTAGLISSRLWFGPVPSSP</sequence>
<proteinExistence type="predicted"/>
<organism evidence="1 2">
    <name type="scientific">Dorcoceras hygrometricum</name>
    <dbReference type="NCBI Taxonomy" id="472368"/>
    <lineage>
        <taxon>Eukaryota</taxon>
        <taxon>Viridiplantae</taxon>
        <taxon>Streptophyta</taxon>
        <taxon>Embryophyta</taxon>
        <taxon>Tracheophyta</taxon>
        <taxon>Spermatophyta</taxon>
        <taxon>Magnoliopsida</taxon>
        <taxon>eudicotyledons</taxon>
        <taxon>Gunneridae</taxon>
        <taxon>Pentapetalae</taxon>
        <taxon>asterids</taxon>
        <taxon>lamiids</taxon>
        <taxon>Lamiales</taxon>
        <taxon>Gesneriaceae</taxon>
        <taxon>Didymocarpoideae</taxon>
        <taxon>Trichosporeae</taxon>
        <taxon>Loxocarpinae</taxon>
        <taxon>Dorcoceras</taxon>
    </lineage>
</organism>
<dbReference type="EMBL" id="KV003994">
    <property type="protein sequence ID" value="KZV35901.1"/>
    <property type="molecule type" value="Genomic_DNA"/>
</dbReference>
<keyword evidence="2" id="KW-1185">Reference proteome</keyword>